<evidence type="ECO:0000256" key="6">
    <source>
        <dbReference type="ARBA" id="ARBA00023163"/>
    </source>
</evidence>
<gene>
    <name evidence="9" type="ORF">LCGC14_0269400</name>
</gene>
<dbReference type="Gene3D" id="1.10.10.200">
    <property type="match status" value="1"/>
</dbReference>
<dbReference type="HAMAP" id="MF_00693">
    <property type="entry name" value="Transcrip_reg_TACO1"/>
    <property type="match status" value="1"/>
</dbReference>
<dbReference type="InterPro" id="IPR026564">
    <property type="entry name" value="Transcrip_reg_TACO1-like_dom3"/>
</dbReference>
<keyword evidence="4" id="KW-0805">Transcription regulation</keyword>
<dbReference type="PANTHER" id="PTHR12532">
    <property type="entry name" value="TRANSLATIONAL ACTIVATOR OF CYTOCHROME C OXIDASE 1"/>
    <property type="match status" value="1"/>
</dbReference>
<reference evidence="9" key="1">
    <citation type="journal article" date="2015" name="Nature">
        <title>Complex archaea that bridge the gap between prokaryotes and eukaryotes.</title>
        <authorList>
            <person name="Spang A."/>
            <person name="Saw J.H."/>
            <person name="Jorgensen S.L."/>
            <person name="Zaremba-Niedzwiedzka K."/>
            <person name="Martijn J."/>
            <person name="Lind A.E."/>
            <person name="van Eijk R."/>
            <person name="Schleper C."/>
            <person name="Guy L."/>
            <person name="Ettema T.J."/>
        </authorList>
    </citation>
    <scope>NUCLEOTIDE SEQUENCE</scope>
</reference>
<evidence type="ECO:0000256" key="2">
    <source>
        <dbReference type="ARBA" id="ARBA00008724"/>
    </source>
</evidence>
<dbReference type="NCBIfam" id="NF009044">
    <property type="entry name" value="PRK12378.1"/>
    <property type="match status" value="1"/>
</dbReference>
<dbReference type="InterPro" id="IPR049083">
    <property type="entry name" value="TACO1_YebC_N"/>
</dbReference>
<dbReference type="Pfam" id="PF20772">
    <property type="entry name" value="TACO1_YebC_N"/>
    <property type="match status" value="1"/>
</dbReference>
<keyword evidence="3" id="KW-0963">Cytoplasm</keyword>
<evidence type="ECO:0000259" key="8">
    <source>
        <dbReference type="Pfam" id="PF20772"/>
    </source>
</evidence>
<dbReference type="EMBL" id="LAZR01000148">
    <property type="protein sequence ID" value="KKN86386.1"/>
    <property type="molecule type" value="Genomic_DNA"/>
</dbReference>
<comment type="similarity">
    <text evidence="2">Belongs to the TACO1 family.</text>
</comment>
<evidence type="ECO:0000259" key="7">
    <source>
        <dbReference type="Pfam" id="PF01709"/>
    </source>
</evidence>
<evidence type="ECO:0000256" key="1">
    <source>
        <dbReference type="ARBA" id="ARBA00004173"/>
    </source>
</evidence>
<accession>A0A0F9WK69</accession>
<dbReference type="GO" id="GO:0003677">
    <property type="term" value="F:DNA binding"/>
    <property type="evidence" value="ECO:0007669"/>
    <property type="project" value="UniProtKB-KW"/>
</dbReference>
<dbReference type="AlphaFoldDB" id="A0A0F9WK69"/>
<dbReference type="PANTHER" id="PTHR12532:SF6">
    <property type="entry name" value="TRANSCRIPTIONAL REGULATORY PROTEIN YEBC-RELATED"/>
    <property type="match status" value="1"/>
</dbReference>
<evidence type="ECO:0008006" key="10">
    <source>
        <dbReference type="Google" id="ProtNLM"/>
    </source>
</evidence>
<dbReference type="NCBIfam" id="NF001030">
    <property type="entry name" value="PRK00110.1"/>
    <property type="match status" value="1"/>
</dbReference>
<dbReference type="InterPro" id="IPR002876">
    <property type="entry name" value="Transcrip_reg_TACO1-like"/>
</dbReference>
<dbReference type="InterPro" id="IPR048300">
    <property type="entry name" value="TACO1_YebC-like_2nd/3rd_dom"/>
</dbReference>
<dbReference type="Pfam" id="PF01709">
    <property type="entry name" value="Transcrip_reg"/>
    <property type="match status" value="1"/>
</dbReference>
<keyword evidence="5" id="KW-0238">DNA-binding</keyword>
<protein>
    <recommendedName>
        <fullName evidence="10">Transcriptional regulatory protein</fullName>
    </recommendedName>
</protein>
<comment type="caution">
    <text evidence="9">The sequence shown here is derived from an EMBL/GenBank/DDBJ whole genome shotgun (WGS) entry which is preliminary data.</text>
</comment>
<feature type="domain" description="TACO1/YebC-like second and third" evidence="7">
    <location>
        <begin position="81"/>
        <end position="236"/>
    </location>
</feature>
<dbReference type="FunFam" id="3.30.70.980:FF:000002">
    <property type="entry name" value="Probable transcriptional regulatory protein YebC"/>
    <property type="match status" value="1"/>
</dbReference>
<dbReference type="FunFam" id="1.10.10.200:FF:000002">
    <property type="entry name" value="Probable transcriptional regulatory protein CLM62_37755"/>
    <property type="match status" value="1"/>
</dbReference>
<organism evidence="9">
    <name type="scientific">marine sediment metagenome</name>
    <dbReference type="NCBI Taxonomy" id="412755"/>
    <lineage>
        <taxon>unclassified sequences</taxon>
        <taxon>metagenomes</taxon>
        <taxon>ecological metagenomes</taxon>
    </lineage>
</organism>
<evidence type="ECO:0000256" key="5">
    <source>
        <dbReference type="ARBA" id="ARBA00023125"/>
    </source>
</evidence>
<dbReference type="InterPro" id="IPR017856">
    <property type="entry name" value="Integrase-like_N"/>
</dbReference>
<dbReference type="GO" id="GO:0005829">
    <property type="term" value="C:cytosol"/>
    <property type="evidence" value="ECO:0007669"/>
    <property type="project" value="TreeGrafter"/>
</dbReference>
<keyword evidence="6" id="KW-0804">Transcription</keyword>
<dbReference type="InterPro" id="IPR029072">
    <property type="entry name" value="YebC-like"/>
</dbReference>
<comment type="subcellular location">
    <subcellularLocation>
        <location evidence="1">Mitochondrion</location>
    </subcellularLocation>
</comment>
<feature type="domain" description="TACO1/YebC-like N-terminal" evidence="8">
    <location>
        <begin position="5"/>
        <end position="75"/>
    </location>
</feature>
<sequence length="252" mass="27343">MSGHSHWSKIKRSKASVDAKRGREWSKLARRIIVAAKSGGNPDDNLTLRYAIDEARAANMPNDTIAKAIKKGTGELGGESYEQVIYEGYGPGGAAFLVDSLTNNRNRTAPELRKIFEKAGGQLGATGCVAYLFQKRGRFVISSEQADEDTLMEIAIDNGADDVKPDDDVFEIICDVSAFGAVKDALARQSIETIEAEIGMVPDTTVAVPANRARQVVHLAEALDDHDDVQKVYSNFEIPEDVMAELEAEAAQ</sequence>
<name>A0A0F9WK69_9ZZZZ</name>
<dbReference type="GO" id="GO:0005739">
    <property type="term" value="C:mitochondrion"/>
    <property type="evidence" value="ECO:0007669"/>
    <property type="project" value="UniProtKB-SubCell"/>
</dbReference>
<dbReference type="SUPFAM" id="SSF75625">
    <property type="entry name" value="YebC-like"/>
    <property type="match status" value="1"/>
</dbReference>
<proteinExistence type="inferred from homology"/>
<evidence type="ECO:0000256" key="3">
    <source>
        <dbReference type="ARBA" id="ARBA00022490"/>
    </source>
</evidence>
<evidence type="ECO:0000313" key="9">
    <source>
        <dbReference type="EMBL" id="KKN86386.1"/>
    </source>
</evidence>
<dbReference type="Gene3D" id="3.30.70.980">
    <property type="match status" value="2"/>
</dbReference>
<dbReference type="NCBIfam" id="TIGR01033">
    <property type="entry name" value="YebC/PmpR family DNA-binding transcriptional regulator"/>
    <property type="match status" value="1"/>
</dbReference>
<evidence type="ECO:0000256" key="4">
    <source>
        <dbReference type="ARBA" id="ARBA00023015"/>
    </source>
</evidence>